<dbReference type="OrthoDB" id="9791752at2"/>
<dbReference type="AlphaFoldDB" id="A0A1N7LGI8"/>
<keyword evidence="2" id="KW-0238">DNA-binding</keyword>
<dbReference type="Pfam" id="PF01614">
    <property type="entry name" value="IclR_C"/>
    <property type="match status" value="1"/>
</dbReference>
<evidence type="ECO:0000256" key="3">
    <source>
        <dbReference type="ARBA" id="ARBA00023163"/>
    </source>
</evidence>
<dbReference type="InterPro" id="IPR029016">
    <property type="entry name" value="GAF-like_dom_sf"/>
</dbReference>
<sequence length="254" mass="29263">MSLKTLDNSLELLKYFTEKNTAWGVRELAKEMNMSHSIVYRILSTFEKHGFLIQNPDTKKYELGLKFWEYGQLVQEKFRLLDLIHPIMERISEETGESIFLTRLDGMEGVCADIAESSQMIKYAVSVGTRTPLYAGASNKTIMAYLPKEKQEAIIQEGLNPMTDKTIVDADKLVSELAEIREKGWCFSVGEYSESVFALTVPLFNWKKEIIASLAMAGPEYRVNDMDVPEMLKILQRECSEIQNYFDRYRITHI</sequence>
<evidence type="ECO:0000259" key="5">
    <source>
        <dbReference type="PROSITE" id="PS51078"/>
    </source>
</evidence>
<dbReference type="GO" id="GO:0003700">
    <property type="term" value="F:DNA-binding transcription factor activity"/>
    <property type="evidence" value="ECO:0007669"/>
    <property type="project" value="TreeGrafter"/>
</dbReference>
<dbReference type="Gene3D" id="3.30.450.40">
    <property type="match status" value="1"/>
</dbReference>
<accession>A0A1N7LGI8</accession>
<dbReference type="SUPFAM" id="SSF46785">
    <property type="entry name" value="Winged helix' DNA-binding domain"/>
    <property type="match status" value="1"/>
</dbReference>
<dbReference type="InterPro" id="IPR036390">
    <property type="entry name" value="WH_DNA-bd_sf"/>
</dbReference>
<dbReference type="RefSeq" id="WP_076524459.1">
    <property type="nucleotide sequence ID" value="NZ_CP048103.1"/>
</dbReference>
<dbReference type="InterPro" id="IPR005471">
    <property type="entry name" value="Tscrpt_reg_IclR_N"/>
</dbReference>
<evidence type="ECO:0000313" key="6">
    <source>
        <dbReference type="EMBL" id="SIS72881.1"/>
    </source>
</evidence>
<feature type="domain" description="IclR-ED" evidence="5">
    <location>
        <begin position="66"/>
        <end position="248"/>
    </location>
</feature>
<proteinExistence type="predicted"/>
<dbReference type="EMBL" id="FTOD01000004">
    <property type="protein sequence ID" value="SIS72881.1"/>
    <property type="molecule type" value="Genomic_DNA"/>
</dbReference>
<dbReference type="PANTHER" id="PTHR30136:SF24">
    <property type="entry name" value="HTH-TYPE TRANSCRIPTIONAL REPRESSOR ALLR"/>
    <property type="match status" value="1"/>
</dbReference>
<dbReference type="SMART" id="SM00346">
    <property type="entry name" value="HTH_ICLR"/>
    <property type="match status" value="1"/>
</dbReference>
<dbReference type="PANTHER" id="PTHR30136">
    <property type="entry name" value="HELIX-TURN-HELIX TRANSCRIPTIONAL REGULATOR, ICLR FAMILY"/>
    <property type="match status" value="1"/>
</dbReference>
<feature type="domain" description="HTH iclR-type" evidence="4">
    <location>
        <begin position="3"/>
        <end position="65"/>
    </location>
</feature>
<dbReference type="GO" id="GO:0003677">
    <property type="term" value="F:DNA binding"/>
    <property type="evidence" value="ECO:0007669"/>
    <property type="project" value="UniProtKB-KW"/>
</dbReference>
<organism evidence="6 7">
    <name type="scientific">Kroppenstedtia eburnea</name>
    <dbReference type="NCBI Taxonomy" id="714067"/>
    <lineage>
        <taxon>Bacteria</taxon>
        <taxon>Bacillati</taxon>
        <taxon>Bacillota</taxon>
        <taxon>Bacilli</taxon>
        <taxon>Bacillales</taxon>
        <taxon>Thermoactinomycetaceae</taxon>
        <taxon>Kroppenstedtia</taxon>
    </lineage>
</organism>
<name>A0A1N7LGI8_9BACL</name>
<dbReference type="PROSITE" id="PS51077">
    <property type="entry name" value="HTH_ICLR"/>
    <property type="match status" value="1"/>
</dbReference>
<dbReference type="SUPFAM" id="SSF55781">
    <property type="entry name" value="GAF domain-like"/>
    <property type="match status" value="1"/>
</dbReference>
<protein>
    <submittedName>
        <fullName evidence="6">Transcriptional regulator, IclR family</fullName>
    </submittedName>
</protein>
<gene>
    <name evidence="6" type="ORF">SAMN05421790_104156</name>
</gene>
<keyword evidence="1" id="KW-0805">Transcription regulation</keyword>
<dbReference type="InterPro" id="IPR014757">
    <property type="entry name" value="Tscrpt_reg_IclR_C"/>
</dbReference>
<dbReference type="InterPro" id="IPR050707">
    <property type="entry name" value="HTH_MetabolicPath_Reg"/>
</dbReference>
<dbReference type="InterPro" id="IPR036388">
    <property type="entry name" value="WH-like_DNA-bd_sf"/>
</dbReference>
<evidence type="ECO:0000256" key="2">
    <source>
        <dbReference type="ARBA" id="ARBA00023125"/>
    </source>
</evidence>
<dbReference type="PROSITE" id="PS51078">
    <property type="entry name" value="ICLR_ED"/>
    <property type="match status" value="1"/>
</dbReference>
<dbReference type="Proteomes" id="UP000186795">
    <property type="component" value="Unassembled WGS sequence"/>
</dbReference>
<dbReference type="Gene3D" id="1.10.10.10">
    <property type="entry name" value="Winged helix-like DNA-binding domain superfamily/Winged helix DNA-binding domain"/>
    <property type="match status" value="1"/>
</dbReference>
<dbReference type="Pfam" id="PF09339">
    <property type="entry name" value="HTH_IclR"/>
    <property type="match status" value="1"/>
</dbReference>
<evidence type="ECO:0000256" key="1">
    <source>
        <dbReference type="ARBA" id="ARBA00023015"/>
    </source>
</evidence>
<evidence type="ECO:0000259" key="4">
    <source>
        <dbReference type="PROSITE" id="PS51077"/>
    </source>
</evidence>
<keyword evidence="7" id="KW-1185">Reference proteome</keyword>
<reference evidence="7" key="1">
    <citation type="submission" date="2017-01" db="EMBL/GenBank/DDBJ databases">
        <authorList>
            <person name="Varghese N."/>
            <person name="Submissions S."/>
        </authorList>
    </citation>
    <scope>NUCLEOTIDE SEQUENCE [LARGE SCALE GENOMIC DNA]</scope>
    <source>
        <strain evidence="7">DSM 45196</strain>
    </source>
</reference>
<evidence type="ECO:0000313" key="7">
    <source>
        <dbReference type="Proteomes" id="UP000186795"/>
    </source>
</evidence>
<dbReference type="GO" id="GO:0045892">
    <property type="term" value="P:negative regulation of DNA-templated transcription"/>
    <property type="evidence" value="ECO:0007669"/>
    <property type="project" value="UniProtKB-ARBA"/>
</dbReference>
<keyword evidence="3" id="KW-0804">Transcription</keyword>